<organism evidence="4 5">
    <name type="scientific">Stentor coeruleus</name>
    <dbReference type="NCBI Taxonomy" id="5963"/>
    <lineage>
        <taxon>Eukaryota</taxon>
        <taxon>Sar</taxon>
        <taxon>Alveolata</taxon>
        <taxon>Ciliophora</taxon>
        <taxon>Postciliodesmatophora</taxon>
        <taxon>Heterotrichea</taxon>
        <taxon>Heterotrichida</taxon>
        <taxon>Stentoridae</taxon>
        <taxon>Stentor</taxon>
    </lineage>
</organism>
<dbReference type="InterPro" id="IPR031160">
    <property type="entry name" value="F_BAR_dom"/>
</dbReference>
<accession>A0A1R2C1V4</accession>
<reference evidence="4 5" key="1">
    <citation type="submission" date="2016-11" db="EMBL/GenBank/DDBJ databases">
        <title>The macronuclear genome of Stentor coeruleus: a giant cell with tiny introns.</title>
        <authorList>
            <person name="Slabodnick M."/>
            <person name="Ruby J.G."/>
            <person name="Reiff S.B."/>
            <person name="Swart E.C."/>
            <person name="Gosai S."/>
            <person name="Prabakaran S."/>
            <person name="Witkowska E."/>
            <person name="Larue G.E."/>
            <person name="Fisher S."/>
            <person name="Freeman R.M."/>
            <person name="Gunawardena J."/>
            <person name="Chu W."/>
            <person name="Stover N.A."/>
            <person name="Gregory B.D."/>
            <person name="Nowacki M."/>
            <person name="Derisi J."/>
            <person name="Roy S.W."/>
            <person name="Marshall W.F."/>
            <person name="Sood P."/>
        </authorList>
    </citation>
    <scope>NUCLEOTIDE SEQUENCE [LARGE SCALE GENOMIC DNA]</scope>
    <source>
        <strain evidence="4">WM001</strain>
    </source>
</reference>
<dbReference type="SUPFAM" id="SSF103657">
    <property type="entry name" value="BAR/IMD domain-like"/>
    <property type="match status" value="1"/>
</dbReference>
<evidence type="ECO:0000313" key="4">
    <source>
        <dbReference type="EMBL" id="OMJ83014.1"/>
    </source>
</evidence>
<evidence type="ECO:0000313" key="5">
    <source>
        <dbReference type="Proteomes" id="UP000187209"/>
    </source>
</evidence>
<name>A0A1R2C1V4_9CILI</name>
<gene>
    <name evidence="4" type="ORF">SteCoe_16170</name>
</gene>
<dbReference type="PANTHER" id="PTHR47219:SF9">
    <property type="entry name" value="GTPASE ACTIVATING PROTEIN AND CENTROSOME-ASSOCIATED, ISOFORM B"/>
    <property type="match status" value="1"/>
</dbReference>
<dbReference type="PROSITE" id="PS51741">
    <property type="entry name" value="F_BAR"/>
    <property type="match status" value="1"/>
</dbReference>
<dbReference type="SMART" id="SM00164">
    <property type="entry name" value="TBC"/>
    <property type="match status" value="1"/>
</dbReference>
<dbReference type="InterPro" id="IPR050302">
    <property type="entry name" value="Rab_GAP_TBC_domain"/>
</dbReference>
<dbReference type="Gene3D" id="1.20.1270.60">
    <property type="entry name" value="Arfaptin homology (AH) domain/BAR domain"/>
    <property type="match status" value="1"/>
</dbReference>
<dbReference type="GO" id="GO:0031267">
    <property type="term" value="F:small GTPase binding"/>
    <property type="evidence" value="ECO:0007669"/>
    <property type="project" value="TreeGrafter"/>
</dbReference>
<dbReference type="PROSITE" id="PS50086">
    <property type="entry name" value="TBC_RABGAP"/>
    <property type="match status" value="1"/>
</dbReference>
<protein>
    <recommendedName>
        <fullName evidence="6">Rab-GAP TBC domain-containing protein</fullName>
    </recommendedName>
</protein>
<dbReference type="EMBL" id="MPUH01000319">
    <property type="protein sequence ID" value="OMJ83014.1"/>
    <property type="molecule type" value="Genomic_DNA"/>
</dbReference>
<dbReference type="PANTHER" id="PTHR47219">
    <property type="entry name" value="RAB GTPASE-ACTIVATING PROTEIN 1-LIKE"/>
    <property type="match status" value="1"/>
</dbReference>
<keyword evidence="5" id="KW-1185">Reference proteome</keyword>
<keyword evidence="1" id="KW-0175">Coiled coil</keyword>
<evidence type="ECO:0000259" key="3">
    <source>
        <dbReference type="PROSITE" id="PS51741"/>
    </source>
</evidence>
<dbReference type="InterPro" id="IPR035969">
    <property type="entry name" value="Rab-GAP_TBC_sf"/>
</dbReference>
<dbReference type="InterPro" id="IPR027267">
    <property type="entry name" value="AH/BAR_dom_sf"/>
</dbReference>
<dbReference type="InterPro" id="IPR000195">
    <property type="entry name" value="Rab-GAP-TBC_dom"/>
</dbReference>
<evidence type="ECO:0008006" key="6">
    <source>
        <dbReference type="Google" id="ProtNLM"/>
    </source>
</evidence>
<evidence type="ECO:0000256" key="1">
    <source>
        <dbReference type="PROSITE-ProRule" id="PRU01077"/>
    </source>
</evidence>
<evidence type="ECO:0000259" key="2">
    <source>
        <dbReference type="PROSITE" id="PS50086"/>
    </source>
</evidence>
<dbReference type="Proteomes" id="UP000187209">
    <property type="component" value="Unassembled WGS sequence"/>
</dbReference>
<proteinExistence type="predicted"/>
<comment type="caution">
    <text evidence="4">The sequence shown here is derived from an EMBL/GenBank/DDBJ whole genome shotgun (WGS) entry which is preliminary data.</text>
</comment>
<dbReference type="SUPFAM" id="SSF47923">
    <property type="entry name" value="Ypt/Rab-GAP domain of gyp1p"/>
    <property type="match status" value="2"/>
</dbReference>
<sequence length="833" mass="97221">MSYVEICDKFEEVVNYLTQTHEETANLSKFFGAYKKITENYAGQLWKLADSLMVSMNPEVNLNTLSMALLSFKEHVQKVAESHIQIVKSLQLDVIEPLDLFTEHFVLMFAELKNKGLAHYRELKFSREKMNKSRNEYYRTSNELEKFSRLGMTEDSKEKQDQNQKIITHLGMLQENQLDNYIKGIVEVNSCWDTYDKFMPQIMEDLQQNEESRIHFMRNSFEKYIRYYQKFQVHNGTSLEKLGEIIMNINSSIDVRVFVDLYKSKNLVMREQFINYDDWKSSINEETEVVENDQSIISNALNIIISHQNEKSSGIESDNFEKLSEVINTSEGRKIFIEILLSKISQPYLNYHAITQIAALIKEILSLMAKENEYDSSLFCNVISISVNCYTLEKGRKKTLSNFISPHYVWTDRKRWLQAIDYAVNAKAATKEPAQKQKKVSKLFQFFSGKTNPAAQEIEKVSAYAILSQFIFHMAKLKLPEVISSSIILDAAQQYNIEKERKILLISELQARSSLPIAYQNKLPPRDRTLSFYIRKSAKFFTIKELLEFSKVNNHWNLIISREKYKRMLLHTNAVKKNPDLRKTAWLNLLGVKSIDLDYENLVAILELSSNLLGELNEIIDMDVVRSFQKNEAITDQNLKNILKVYAYTNKELGYCQGMNYIAGTFFLVFQNENTSCQALSAMITKFSMTSLFTHKLKKLKKLFYILDRLTSFIYPEINDIFKDAWVFSDNYSSAWFMTVFSSIFHLRFDVLVKIWDVYFVYGWKGLFKICLGILKSFEDKLVDKSFEDIMFILSGLASSEIFDDNFFKKAMSIPVSNRVIISIKKEYKLITK</sequence>
<dbReference type="AlphaFoldDB" id="A0A1R2C1V4"/>
<dbReference type="OrthoDB" id="295078at2759"/>
<feature type="domain" description="Rab-GAP TBC" evidence="2">
    <location>
        <begin position="576"/>
        <end position="763"/>
    </location>
</feature>
<dbReference type="GO" id="GO:0005096">
    <property type="term" value="F:GTPase activator activity"/>
    <property type="evidence" value="ECO:0007669"/>
    <property type="project" value="TreeGrafter"/>
</dbReference>
<dbReference type="Gene3D" id="1.10.8.270">
    <property type="entry name" value="putative rabgap domain of human tbc1 domain family member 14 like domains"/>
    <property type="match status" value="1"/>
</dbReference>
<feature type="domain" description="F-BAR" evidence="3">
    <location>
        <begin position="1"/>
        <end position="254"/>
    </location>
</feature>
<dbReference type="Pfam" id="PF00566">
    <property type="entry name" value="RabGAP-TBC"/>
    <property type="match status" value="1"/>
</dbReference>
<dbReference type="Gene3D" id="1.10.472.80">
    <property type="entry name" value="Ypt/Rab-GAP domain of gyp1p, domain 3"/>
    <property type="match status" value="1"/>
</dbReference>